<dbReference type="PANTHER" id="PTHR44329">
    <property type="entry name" value="SERINE/THREONINE-PROTEIN KINASE TNNI3K-RELATED"/>
    <property type="match status" value="1"/>
</dbReference>
<dbReference type="InterPro" id="IPR001245">
    <property type="entry name" value="Ser-Thr/Tyr_kinase_cat_dom"/>
</dbReference>
<evidence type="ECO:0000259" key="1">
    <source>
        <dbReference type="PROSITE" id="PS50011"/>
    </source>
</evidence>
<dbReference type="Gene3D" id="1.10.510.10">
    <property type="entry name" value="Transferase(Phosphotransferase) domain 1"/>
    <property type="match status" value="1"/>
</dbReference>
<proteinExistence type="predicted"/>
<dbReference type="CDD" id="cd21037">
    <property type="entry name" value="MLKL_NTD"/>
    <property type="match status" value="1"/>
</dbReference>
<dbReference type="InterPro" id="IPR011009">
    <property type="entry name" value="Kinase-like_dom_sf"/>
</dbReference>
<dbReference type="SUPFAM" id="SSF56112">
    <property type="entry name" value="Protein kinase-like (PK-like)"/>
    <property type="match status" value="1"/>
</dbReference>
<dbReference type="EMBL" id="JH971396">
    <property type="protein sequence ID" value="EKM77293.1"/>
    <property type="molecule type" value="Genomic_DNA"/>
</dbReference>
<dbReference type="KEGG" id="abp:AGABI1DRAFT108151"/>
<dbReference type="OMA" id="FFGACDQ"/>
<accession>K5X2C0</accession>
<dbReference type="Pfam" id="PF07714">
    <property type="entry name" value="PK_Tyr_Ser-Thr"/>
    <property type="match status" value="1"/>
</dbReference>
<dbReference type="GO" id="GO:0004674">
    <property type="term" value="F:protein serine/threonine kinase activity"/>
    <property type="evidence" value="ECO:0007669"/>
    <property type="project" value="TreeGrafter"/>
</dbReference>
<reference evidence="3" key="1">
    <citation type="journal article" date="2012" name="Proc. Natl. Acad. Sci. U.S.A.">
        <title>Genome sequence of the button mushroom Agaricus bisporus reveals mechanisms governing adaptation to a humic-rich ecological niche.</title>
        <authorList>
            <person name="Morin E."/>
            <person name="Kohler A."/>
            <person name="Baker A.R."/>
            <person name="Foulongne-Oriol M."/>
            <person name="Lombard V."/>
            <person name="Nagy L.G."/>
            <person name="Ohm R.A."/>
            <person name="Patyshakuliyeva A."/>
            <person name="Brun A."/>
            <person name="Aerts A.L."/>
            <person name="Bailey A.M."/>
            <person name="Billette C."/>
            <person name="Coutinho P.M."/>
            <person name="Deakin G."/>
            <person name="Doddapaneni H."/>
            <person name="Floudas D."/>
            <person name="Grimwood J."/>
            <person name="Hilden K."/>
            <person name="Kuees U."/>
            <person name="LaButti K.M."/>
            <person name="Lapidus A."/>
            <person name="Lindquist E.A."/>
            <person name="Lucas S.M."/>
            <person name="Murat C."/>
            <person name="Riley R.W."/>
            <person name="Salamov A.A."/>
            <person name="Schmutz J."/>
            <person name="Subramanian V."/>
            <person name="Woesten H.A.B."/>
            <person name="Xu J."/>
            <person name="Eastwood D.C."/>
            <person name="Foster G.D."/>
            <person name="Sonnenberg A.S."/>
            <person name="Cullen D."/>
            <person name="de Vries R.P."/>
            <person name="Lundell T."/>
            <person name="Hibbett D.S."/>
            <person name="Henrissat B."/>
            <person name="Burton K.S."/>
            <person name="Kerrigan R.W."/>
            <person name="Challen M.P."/>
            <person name="Grigoriev I.V."/>
            <person name="Martin F."/>
        </authorList>
    </citation>
    <scope>NUCLEOTIDE SEQUENCE [LARGE SCALE GENOMIC DNA]</scope>
    <source>
        <strain evidence="3">JB137-S8 / ATCC MYA-4627 / FGSC 10392</strain>
    </source>
</reference>
<dbReference type="Proteomes" id="UP000008493">
    <property type="component" value="Unassembled WGS sequence"/>
</dbReference>
<dbReference type="InterPro" id="IPR051681">
    <property type="entry name" value="Ser/Thr_Kinases-Pseudokinases"/>
</dbReference>
<dbReference type="STRING" id="597362.K5X2C0"/>
<dbReference type="InParanoid" id="K5X2C0"/>
<evidence type="ECO:0000313" key="2">
    <source>
        <dbReference type="EMBL" id="EKM77293.1"/>
    </source>
</evidence>
<evidence type="ECO:0000313" key="3">
    <source>
        <dbReference type="Proteomes" id="UP000008493"/>
    </source>
</evidence>
<dbReference type="AlphaFoldDB" id="K5X2C0"/>
<protein>
    <recommendedName>
        <fullName evidence="1">Protein kinase domain-containing protein</fullName>
    </recommendedName>
</protein>
<feature type="domain" description="Protein kinase" evidence="1">
    <location>
        <begin position="259"/>
        <end position="537"/>
    </location>
</feature>
<dbReference type="GeneID" id="18822519"/>
<dbReference type="OrthoDB" id="5966500at2759"/>
<dbReference type="InterPro" id="IPR059179">
    <property type="entry name" value="MLKL-like_MCAfunc"/>
</dbReference>
<organism evidence="2 3">
    <name type="scientific">Agaricus bisporus var. burnettii (strain JB137-S8 / ATCC MYA-4627 / FGSC 10392)</name>
    <name type="common">White button mushroom</name>
    <dbReference type="NCBI Taxonomy" id="597362"/>
    <lineage>
        <taxon>Eukaryota</taxon>
        <taxon>Fungi</taxon>
        <taxon>Dikarya</taxon>
        <taxon>Basidiomycota</taxon>
        <taxon>Agaricomycotina</taxon>
        <taxon>Agaricomycetes</taxon>
        <taxon>Agaricomycetidae</taxon>
        <taxon>Agaricales</taxon>
        <taxon>Agaricineae</taxon>
        <taxon>Agaricaceae</taxon>
        <taxon>Agaricus</taxon>
    </lineage>
</organism>
<dbReference type="PROSITE" id="PS50011">
    <property type="entry name" value="PROTEIN_KINASE_DOM"/>
    <property type="match status" value="1"/>
</dbReference>
<sequence>MAYLSVFCAVGETAAQAVGVPVAASLINEIIKACEEVGKQKRSAKLLGTKCKELAMTLTEEADRLEDEDMRKRIDEVTGNRSRIFHTVRGRTQKWAKLSLLYRWWRRDEIGTGIEELKTLIEIQLEKFSMQNQIALKRAQNDTAATIKQNHAEDKEMLRQVLANHKEILKLAERHSAGETIANDLFEEGQKELQELRKILRSPTSLSESGSAFQSSRRNSSSIQTTREKYLELQKGLLDLQINTGILPADKRLDGQVEREGDMAVTGGPHTDIWKGKWFGQTQVALKALRYIKSSDEKAQKRFIREIEIWSKLKSNHVLQFYGVITDIGSNLHVVTPWLENGNVLEYLARHPDVDKMQLVMGTAEGVRYLHSVEVIHGNTQYPRHGLKSKQRHTKSKSQGQACISDFGMAKTLQDITKTPMSTTLKDHDGVRWMAPEIVEGKSPSKASDVYSFAMSVLEMLTEKAPLYELKRDIAIIRAMAKDGPIRPKRPTEPEVVRWLTNELWGLLELCWAKTDHARPTMEDLMRDLREISNPLIMAK</sequence>
<dbReference type="eggNOG" id="KOG0192">
    <property type="taxonomic scope" value="Eukaryota"/>
</dbReference>
<keyword evidence="3" id="KW-1185">Reference proteome</keyword>
<dbReference type="GO" id="GO:0005524">
    <property type="term" value="F:ATP binding"/>
    <property type="evidence" value="ECO:0007669"/>
    <property type="project" value="InterPro"/>
</dbReference>
<dbReference type="InterPro" id="IPR000719">
    <property type="entry name" value="Prot_kinase_dom"/>
</dbReference>
<gene>
    <name evidence="2" type="ORF">AGABI1DRAFT_108151</name>
</gene>
<dbReference type="RefSeq" id="XP_007331951.1">
    <property type="nucleotide sequence ID" value="XM_007331889.1"/>
</dbReference>
<dbReference type="HOGENOM" id="CLU_000288_7_38_1"/>
<name>K5X2C0_AGABU</name>